<dbReference type="UniPathway" id="UPA00042">
    <property type="reaction ID" value="UER00497"/>
</dbReference>
<evidence type="ECO:0000313" key="9">
    <source>
        <dbReference type="EMBL" id="GAC29084.1"/>
    </source>
</evidence>
<dbReference type="GO" id="GO:0030170">
    <property type="term" value="F:pyridoxal phosphate binding"/>
    <property type="evidence" value="ECO:0007669"/>
    <property type="project" value="UniProtKB-UniRule"/>
</dbReference>
<evidence type="ECO:0000256" key="2">
    <source>
        <dbReference type="ARBA" id="ARBA00001933"/>
    </source>
</evidence>
<name>K6Y8K2_9ALTE</name>
<feature type="binding site" evidence="5 7">
    <location>
        <position position="304"/>
    </location>
    <ligand>
        <name>substrate</name>
    </ligand>
</feature>
<dbReference type="SUPFAM" id="SSF51419">
    <property type="entry name" value="PLP-binding barrel"/>
    <property type="match status" value="1"/>
</dbReference>
<proteinExistence type="inferred from homology"/>
<dbReference type="SUPFAM" id="SSF50621">
    <property type="entry name" value="Alanine racemase C-terminal domain-like"/>
    <property type="match status" value="1"/>
</dbReference>
<dbReference type="Gene3D" id="3.20.20.10">
    <property type="entry name" value="Alanine racemase"/>
    <property type="match status" value="1"/>
</dbReference>
<feature type="binding site" evidence="5 7">
    <location>
        <position position="134"/>
    </location>
    <ligand>
        <name>substrate</name>
    </ligand>
</feature>
<dbReference type="GO" id="GO:0008784">
    <property type="term" value="F:alanine racemase activity"/>
    <property type="evidence" value="ECO:0007669"/>
    <property type="project" value="UniProtKB-UniRule"/>
</dbReference>
<feature type="domain" description="Alanine racemase C-terminal" evidence="8">
    <location>
        <begin position="235"/>
        <end position="359"/>
    </location>
</feature>
<dbReference type="SMART" id="SM01005">
    <property type="entry name" value="Ala_racemase_C"/>
    <property type="match status" value="1"/>
</dbReference>
<dbReference type="HAMAP" id="MF_01201">
    <property type="entry name" value="Ala_racemase"/>
    <property type="match status" value="1"/>
</dbReference>
<dbReference type="InterPro" id="IPR011079">
    <property type="entry name" value="Ala_racemase_C"/>
</dbReference>
<evidence type="ECO:0000256" key="3">
    <source>
        <dbReference type="ARBA" id="ARBA00022898"/>
    </source>
</evidence>
<evidence type="ECO:0000256" key="6">
    <source>
        <dbReference type="PIRSR" id="PIRSR600821-50"/>
    </source>
</evidence>
<dbReference type="InterPro" id="IPR029066">
    <property type="entry name" value="PLP-binding_barrel"/>
</dbReference>
<evidence type="ECO:0000256" key="1">
    <source>
        <dbReference type="ARBA" id="ARBA00000316"/>
    </source>
</evidence>
<dbReference type="Gene3D" id="2.40.37.10">
    <property type="entry name" value="Lyase, Ornithine Decarboxylase, Chain A, domain 1"/>
    <property type="match status" value="1"/>
</dbReference>
<dbReference type="PROSITE" id="PS00395">
    <property type="entry name" value="ALANINE_RACEMASE"/>
    <property type="match status" value="1"/>
</dbReference>
<dbReference type="RefSeq" id="WP_006011625.1">
    <property type="nucleotide sequence ID" value="NZ_AUAV01000005.1"/>
</dbReference>
<comment type="pathway">
    <text evidence="5">Amino-acid biosynthesis; D-alanine biosynthesis; D-alanine from L-alanine: step 1/1.</text>
</comment>
<feature type="active site" description="Proton acceptor; specific for D-alanine" evidence="5">
    <location>
        <position position="35"/>
    </location>
</feature>
<gene>
    <name evidence="9" type="primary">alr</name>
    <name evidence="9" type="ORF">GPAL_2223</name>
</gene>
<dbReference type="InterPro" id="IPR009006">
    <property type="entry name" value="Ala_racemase/Decarboxylase_C"/>
</dbReference>
<feature type="modified residue" description="N6-(pyridoxal phosphate)lysine" evidence="5 6">
    <location>
        <position position="35"/>
    </location>
</feature>
<dbReference type="GO" id="GO:0030632">
    <property type="term" value="P:D-alanine biosynthetic process"/>
    <property type="evidence" value="ECO:0007669"/>
    <property type="project" value="UniProtKB-UniRule"/>
</dbReference>
<evidence type="ECO:0000259" key="8">
    <source>
        <dbReference type="SMART" id="SM01005"/>
    </source>
</evidence>
<evidence type="ECO:0000313" key="10">
    <source>
        <dbReference type="Proteomes" id="UP000006251"/>
    </source>
</evidence>
<keyword evidence="4 5" id="KW-0413">Isomerase</keyword>
<evidence type="ECO:0000256" key="7">
    <source>
        <dbReference type="PIRSR" id="PIRSR600821-52"/>
    </source>
</evidence>
<sequence>MARYTHATIDLNALKYNFMAMSRFSPSSKQVVVVKADAYGNGAVTVAKCLQSQADMFAVAFIDEVFELRDAGITQPILVLQGPHEERECELTKTLNIVWMLHVEQQLNWINKRIQNNEISNLHHWVKFDTGMHRLGLMLEDYDRLNADYTHIFHPTTVMATHLATADEPENKASSTAVNQFLSVMADRHSCLSIANSAANICLPESAKTWNRIGISLYGSSPFENNEMSISLKPVMQLNSEVIALREIAAGESVGYGATWTASKRSVIATVAIGYADGYPRHAPIGTPALFDGVVGELVGRVSMDMLTFDVSNIEKVEIGTKVELWGNNLAINVIAKQVGTIGYELMTRVSKRVPRKLI</sequence>
<accession>K6Y8K2</accession>
<dbReference type="EC" id="5.1.1.1" evidence="5"/>
<protein>
    <recommendedName>
        <fullName evidence="5">Alanine racemase</fullName>
        <ecNumber evidence="5">5.1.1.1</ecNumber>
    </recommendedName>
</protein>
<organism evidence="9 10">
    <name type="scientific">Brumicola pallidula DSM 14239 = ACAM 615</name>
    <dbReference type="NCBI Taxonomy" id="1121922"/>
    <lineage>
        <taxon>Bacteria</taxon>
        <taxon>Pseudomonadati</taxon>
        <taxon>Pseudomonadota</taxon>
        <taxon>Gammaproteobacteria</taxon>
        <taxon>Alteromonadales</taxon>
        <taxon>Alteromonadaceae</taxon>
        <taxon>Brumicola</taxon>
    </lineage>
</organism>
<dbReference type="InterPro" id="IPR000821">
    <property type="entry name" value="Ala_racemase"/>
</dbReference>
<dbReference type="Pfam" id="PF01168">
    <property type="entry name" value="Ala_racemase_N"/>
    <property type="match status" value="1"/>
</dbReference>
<dbReference type="PRINTS" id="PR00992">
    <property type="entry name" value="ALARACEMASE"/>
</dbReference>
<dbReference type="InterPro" id="IPR020622">
    <property type="entry name" value="Ala_racemase_pyridoxalP-BS"/>
</dbReference>
<evidence type="ECO:0000256" key="5">
    <source>
        <dbReference type="HAMAP-Rule" id="MF_01201"/>
    </source>
</evidence>
<dbReference type="STRING" id="1121922.GCA_000428905_01306"/>
<comment type="cofactor">
    <cofactor evidence="2 5 6">
        <name>pyridoxal 5'-phosphate</name>
        <dbReference type="ChEBI" id="CHEBI:597326"/>
    </cofactor>
</comment>
<feature type="active site" description="Proton acceptor; specific for L-alanine" evidence="5">
    <location>
        <position position="256"/>
    </location>
</feature>
<keyword evidence="3 5" id="KW-0663">Pyridoxal phosphate</keyword>
<dbReference type="OrthoDB" id="9813814at2"/>
<reference evidence="10" key="1">
    <citation type="journal article" date="2014" name="Environ. Microbiol.">
        <title>Comparative genomics of the marine bacterial genus Glaciecola reveals the high degree of genomic diversity and genomic characteristic for cold adaptation.</title>
        <authorList>
            <person name="Qin Q.L."/>
            <person name="Xie B.B."/>
            <person name="Yu Y."/>
            <person name="Shu Y.L."/>
            <person name="Rong J.C."/>
            <person name="Zhang Y.J."/>
            <person name="Zhao D.L."/>
            <person name="Chen X.L."/>
            <person name="Zhang X.Y."/>
            <person name="Chen B."/>
            <person name="Zhou B.C."/>
            <person name="Zhang Y.Z."/>
        </authorList>
    </citation>
    <scope>NUCLEOTIDE SEQUENCE [LARGE SCALE GENOMIC DNA]</scope>
    <source>
        <strain evidence="10">ACAM 615</strain>
    </source>
</reference>
<dbReference type="PANTHER" id="PTHR30511:SF0">
    <property type="entry name" value="ALANINE RACEMASE, CATABOLIC-RELATED"/>
    <property type="match status" value="1"/>
</dbReference>
<comment type="catalytic activity">
    <reaction evidence="1 5">
        <text>L-alanine = D-alanine</text>
        <dbReference type="Rhea" id="RHEA:20249"/>
        <dbReference type="ChEBI" id="CHEBI:57416"/>
        <dbReference type="ChEBI" id="CHEBI:57972"/>
        <dbReference type="EC" id="5.1.1.1"/>
    </reaction>
</comment>
<comment type="similarity">
    <text evidence="5">Belongs to the alanine racemase family.</text>
</comment>
<dbReference type="AlphaFoldDB" id="K6Y8K2"/>
<dbReference type="EMBL" id="BAEQ01000041">
    <property type="protein sequence ID" value="GAC29084.1"/>
    <property type="molecule type" value="Genomic_DNA"/>
</dbReference>
<dbReference type="Proteomes" id="UP000006251">
    <property type="component" value="Unassembled WGS sequence"/>
</dbReference>
<comment type="caution">
    <text evidence="9">The sequence shown here is derived from an EMBL/GenBank/DDBJ whole genome shotgun (WGS) entry which is preliminary data.</text>
</comment>
<dbReference type="GO" id="GO:0005829">
    <property type="term" value="C:cytosol"/>
    <property type="evidence" value="ECO:0007669"/>
    <property type="project" value="TreeGrafter"/>
</dbReference>
<keyword evidence="10" id="KW-1185">Reference proteome</keyword>
<dbReference type="InterPro" id="IPR001608">
    <property type="entry name" value="Ala_racemase_N"/>
</dbReference>
<dbReference type="Pfam" id="PF00842">
    <property type="entry name" value="Ala_racemase_C"/>
    <property type="match status" value="1"/>
</dbReference>
<dbReference type="PANTHER" id="PTHR30511">
    <property type="entry name" value="ALANINE RACEMASE"/>
    <property type="match status" value="1"/>
</dbReference>
<dbReference type="FunFam" id="3.20.20.10:FF:000002">
    <property type="entry name" value="Alanine racemase"/>
    <property type="match status" value="1"/>
</dbReference>
<comment type="function">
    <text evidence="5">Catalyzes the interconversion of L-alanine and D-alanine. May also act on other amino acids.</text>
</comment>
<evidence type="ECO:0000256" key="4">
    <source>
        <dbReference type="ARBA" id="ARBA00023235"/>
    </source>
</evidence>
<dbReference type="NCBIfam" id="TIGR00492">
    <property type="entry name" value="alr"/>
    <property type="match status" value="1"/>
</dbReference>